<dbReference type="Proteomes" id="UP000430508">
    <property type="component" value="Chromosome"/>
</dbReference>
<name>A0A857DM86_9FIRM</name>
<evidence type="ECO:0000313" key="8">
    <source>
        <dbReference type="Proteomes" id="UP000430508"/>
    </source>
</evidence>
<keyword evidence="7" id="KW-0966">Cell projection</keyword>
<evidence type="ECO:0000256" key="4">
    <source>
        <dbReference type="ARBA" id="ARBA00023143"/>
    </source>
</evidence>
<evidence type="ECO:0000313" key="7">
    <source>
        <dbReference type="EMBL" id="QHA01216.1"/>
    </source>
</evidence>
<dbReference type="NCBIfam" id="TIGR01396">
    <property type="entry name" value="FlgB"/>
    <property type="match status" value="1"/>
</dbReference>
<proteinExistence type="inferred from homology"/>
<dbReference type="PROSITE" id="PS00588">
    <property type="entry name" value="FLAGELLA_BB_ROD"/>
    <property type="match status" value="1"/>
</dbReference>
<evidence type="ECO:0000256" key="3">
    <source>
        <dbReference type="ARBA" id="ARBA00014376"/>
    </source>
</evidence>
<evidence type="ECO:0000256" key="6">
    <source>
        <dbReference type="PIRNR" id="PIRNR002889"/>
    </source>
</evidence>
<dbReference type="PIRSF" id="PIRSF002889">
    <property type="entry name" value="Rod_FlgB"/>
    <property type="match status" value="1"/>
</dbReference>
<reference evidence="7 8" key="1">
    <citation type="submission" date="2019-12" db="EMBL/GenBank/DDBJ databases">
        <title>Sequence classification of anaerobic respiratory reductive dehalogenases: First we see many, then we see few.</title>
        <authorList>
            <person name="Molenda O."/>
            <person name="Puentes Jacome L.A."/>
            <person name="Cao X."/>
            <person name="Nesbo C.L."/>
            <person name="Tang S."/>
            <person name="Morson N."/>
            <person name="Patron J."/>
            <person name="Lomheim L."/>
            <person name="Wishart D.S."/>
            <person name="Edwards E.A."/>
        </authorList>
    </citation>
    <scope>NUCLEOTIDE SEQUENCE [LARGE SCALE GENOMIC DNA]</scope>
    <source>
        <strain evidence="7 8">12DCA</strain>
    </source>
</reference>
<evidence type="ECO:0000256" key="2">
    <source>
        <dbReference type="ARBA" id="ARBA00009677"/>
    </source>
</evidence>
<dbReference type="AlphaFoldDB" id="A0A857DM86"/>
<dbReference type="InterPro" id="IPR019776">
    <property type="entry name" value="Flagellar_basal_body_rod_CS"/>
</dbReference>
<dbReference type="PANTHER" id="PTHR30435">
    <property type="entry name" value="FLAGELLAR PROTEIN"/>
    <property type="match status" value="1"/>
</dbReference>
<dbReference type="InterPro" id="IPR006300">
    <property type="entry name" value="FlgB"/>
</dbReference>
<accession>A0A857DM86</accession>
<organism evidence="7 8">
    <name type="scientific">Dehalobacter restrictus</name>
    <dbReference type="NCBI Taxonomy" id="55583"/>
    <lineage>
        <taxon>Bacteria</taxon>
        <taxon>Bacillati</taxon>
        <taxon>Bacillota</taxon>
        <taxon>Clostridia</taxon>
        <taxon>Eubacteriales</taxon>
        <taxon>Desulfitobacteriaceae</taxon>
        <taxon>Dehalobacter</taxon>
    </lineage>
</organism>
<dbReference type="PANTHER" id="PTHR30435:SF12">
    <property type="entry name" value="FLAGELLAR BASAL BODY ROD PROTEIN FLGB"/>
    <property type="match status" value="1"/>
</dbReference>
<comment type="subcellular location">
    <subcellularLocation>
        <location evidence="1 6">Bacterial flagellum basal body</location>
    </subcellularLocation>
</comment>
<evidence type="ECO:0000256" key="5">
    <source>
        <dbReference type="ARBA" id="ARBA00024934"/>
    </source>
</evidence>
<evidence type="ECO:0000256" key="1">
    <source>
        <dbReference type="ARBA" id="ARBA00004117"/>
    </source>
</evidence>
<keyword evidence="4 6" id="KW-0975">Bacterial flagellum</keyword>
<gene>
    <name evidence="7" type="primary">flgB</name>
    <name evidence="7" type="ORF">GQ588_11500</name>
</gene>
<protein>
    <recommendedName>
        <fullName evidence="3 6">Flagellar basal body rod protein FlgB</fullName>
    </recommendedName>
</protein>
<dbReference type="EMBL" id="CP046996">
    <property type="protein sequence ID" value="QHA01216.1"/>
    <property type="molecule type" value="Genomic_DNA"/>
</dbReference>
<comment type="function">
    <text evidence="5 6">Structural component of flagellum, the bacterial motility apparatus. Part of the rod structure of flagellar basal body.</text>
</comment>
<keyword evidence="7" id="KW-0969">Cilium</keyword>
<keyword evidence="7" id="KW-0282">Flagellum</keyword>
<comment type="subunit">
    <text evidence="6">The basal body constitutes a major portion of the flagellar organelle and consists of a number of rings mounted on a central rod.</text>
</comment>
<sequence length="135" mass="14834">MAGWLDSPIFNLLEGGLDGLGLRQRVLADNIANNDTPDFKRSDVSFDKILQATMDSMNNTAAVSGTEPGHIPIIGTGLTSDGFVVKDENTTYRNDGNNVDIDLEMTRLAENTLQYNSLSRMLTMHLSMLKQAIQE</sequence>
<dbReference type="RefSeq" id="WP_019226158.1">
    <property type="nucleotide sequence ID" value="NZ_CP046996.1"/>
</dbReference>
<dbReference type="GO" id="GO:0030694">
    <property type="term" value="C:bacterial-type flagellum basal body, rod"/>
    <property type="evidence" value="ECO:0007669"/>
    <property type="project" value="InterPro"/>
</dbReference>
<comment type="similarity">
    <text evidence="2 6">Belongs to the flagella basal body rod proteins family.</text>
</comment>
<dbReference type="GO" id="GO:0071978">
    <property type="term" value="P:bacterial-type flagellum-dependent swarming motility"/>
    <property type="evidence" value="ECO:0007669"/>
    <property type="project" value="TreeGrafter"/>
</dbReference>